<sequence length="297" mass="34211">MPRDSHARQAEAEQRDLYADLDVVEGATDAEIRRAFHELIIKVHPSDKDTTSNVMRPTAGKTKMKMGMDPDTATTAWAEFIRRMQASARGRGYVRHEDHRAHREYKARMEKERAPWKDLEQKRWKAAQEMREARAQDEKKLKMKSEETARDNAIAQEDPLHEKYTKRNKNAKQAASRKNCTCQGCRDRFVREQTEKDQQRKDPRDYAERMKIREAVAARKEKEVAKQAPRKHIPDAGIAVHLGWVSAGYAPACSFCKFKKMNRSSRCRQGGAVVCGRWKKSLGRMMPESEAVLLGAE</sequence>
<evidence type="ECO:0008006" key="3">
    <source>
        <dbReference type="Google" id="ProtNLM"/>
    </source>
</evidence>
<dbReference type="GeneID" id="28767915"/>
<evidence type="ECO:0000313" key="2">
    <source>
        <dbReference type="Proteomes" id="UP000077069"/>
    </source>
</evidence>
<dbReference type="Proteomes" id="UP000077069">
    <property type="component" value="Unassembled WGS sequence"/>
</dbReference>
<gene>
    <name evidence="1" type="ORF">CC84DRAFT_1254005</name>
</gene>
<dbReference type="SUPFAM" id="SSF46565">
    <property type="entry name" value="Chaperone J-domain"/>
    <property type="match status" value="1"/>
</dbReference>
<dbReference type="Gene3D" id="1.10.287.110">
    <property type="entry name" value="DnaJ domain"/>
    <property type="match status" value="1"/>
</dbReference>
<dbReference type="CDD" id="cd06257">
    <property type="entry name" value="DnaJ"/>
    <property type="match status" value="1"/>
</dbReference>
<dbReference type="RefSeq" id="XP_018041922.1">
    <property type="nucleotide sequence ID" value="XM_018184429.1"/>
</dbReference>
<name>A0A177CXK0_9PLEO</name>
<dbReference type="InterPro" id="IPR001623">
    <property type="entry name" value="DnaJ_domain"/>
</dbReference>
<organism evidence="1 2">
    <name type="scientific">Paraphaeosphaeria sporulosa</name>
    <dbReference type="NCBI Taxonomy" id="1460663"/>
    <lineage>
        <taxon>Eukaryota</taxon>
        <taxon>Fungi</taxon>
        <taxon>Dikarya</taxon>
        <taxon>Ascomycota</taxon>
        <taxon>Pezizomycotina</taxon>
        <taxon>Dothideomycetes</taxon>
        <taxon>Pleosporomycetidae</taxon>
        <taxon>Pleosporales</taxon>
        <taxon>Massarineae</taxon>
        <taxon>Didymosphaeriaceae</taxon>
        <taxon>Paraphaeosphaeria</taxon>
    </lineage>
</organism>
<reference evidence="1 2" key="1">
    <citation type="submission" date="2016-05" db="EMBL/GenBank/DDBJ databases">
        <title>Comparative analysis of secretome profiles of manganese(II)-oxidizing ascomycete fungi.</title>
        <authorList>
            <consortium name="DOE Joint Genome Institute"/>
            <person name="Zeiner C.A."/>
            <person name="Purvine S.O."/>
            <person name="Zink E.M."/>
            <person name="Wu S."/>
            <person name="Pasa-Tolic L."/>
            <person name="Chaput D.L."/>
            <person name="Haridas S."/>
            <person name="Grigoriev I.V."/>
            <person name="Santelli C.M."/>
            <person name="Hansel C.M."/>
        </authorList>
    </citation>
    <scope>NUCLEOTIDE SEQUENCE [LARGE SCALE GENOMIC DNA]</scope>
    <source>
        <strain evidence="1 2">AP3s5-JAC2a</strain>
    </source>
</reference>
<dbReference type="InParanoid" id="A0A177CXK0"/>
<evidence type="ECO:0000313" key="1">
    <source>
        <dbReference type="EMBL" id="OAG11557.1"/>
    </source>
</evidence>
<proteinExistence type="predicted"/>
<accession>A0A177CXK0</accession>
<dbReference type="InterPro" id="IPR036869">
    <property type="entry name" value="J_dom_sf"/>
</dbReference>
<dbReference type="EMBL" id="KV441548">
    <property type="protein sequence ID" value="OAG11557.1"/>
    <property type="molecule type" value="Genomic_DNA"/>
</dbReference>
<dbReference type="AlphaFoldDB" id="A0A177CXK0"/>
<keyword evidence="2" id="KW-1185">Reference proteome</keyword>
<dbReference type="OrthoDB" id="3801262at2759"/>
<protein>
    <recommendedName>
        <fullName evidence="3">J domain-containing protein</fullName>
    </recommendedName>
</protein>